<dbReference type="GO" id="GO:0006865">
    <property type="term" value="P:amino acid transport"/>
    <property type="evidence" value="ECO:0007669"/>
    <property type="project" value="TreeGrafter"/>
</dbReference>
<feature type="transmembrane region" description="Helical" evidence="18">
    <location>
        <begin position="130"/>
        <end position="154"/>
    </location>
</feature>
<evidence type="ECO:0000256" key="4">
    <source>
        <dbReference type="ARBA" id="ARBA00022475"/>
    </source>
</evidence>
<evidence type="ECO:0000256" key="12">
    <source>
        <dbReference type="ARBA" id="ARBA00023157"/>
    </source>
</evidence>
<evidence type="ECO:0000256" key="8">
    <source>
        <dbReference type="ARBA" id="ARBA00022847"/>
    </source>
</evidence>
<dbReference type="GO" id="GO:0005330">
    <property type="term" value="F:dopamine:sodium symporter activity"/>
    <property type="evidence" value="ECO:0007669"/>
    <property type="project" value="TreeGrafter"/>
</dbReference>
<evidence type="ECO:0000256" key="15">
    <source>
        <dbReference type="PIRSR" id="PIRSR600175-2"/>
    </source>
</evidence>
<feature type="transmembrane region" description="Helical" evidence="18">
    <location>
        <begin position="88"/>
        <end position="109"/>
    </location>
</feature>
<dbReference type="InterPro" id="IPR000175">
    <property type="entry name" value="Na/ntran_symport"/>
</dbReference>
<keyword evidence="8 16" id="KW-0769">Symport</keyword>
<evidence type="ECO:0000256" key="3">
    <source>
        <dbReference type="ARBA" id="ARBA00022448"/>
    </source>
</evidence>
<comment type="similarity">
    <text evidence="2 16">Belongs to the sodium:neurotransmitter symporter (SNF) (TC 2.A.22) family.</text>
</comment>
<dbReference type="GO" id="GO:0030424">
    <property type="term" value="C:axon"/>
    <property type="evidence" value="ECO:0007669"/>
    <property type="project" value="TreeGrafter"/>
</dbReference>
<keyword evidence="11 18" id="KW-0472">Membrane</keyword>
<name>A0A1B0CU22_LUTLO</name>
<evidence type="ECO:0000313" key="19">
    <source>
        <dbReference type="EnsemblMetazoa" id="LLOJ008373-PA"/>
    </source>
</evidence>
<evidence type="ECO:0000256" key="18">
    <source>
        <dbReference type="SAM" id="Phobius"/>
    </source>
</evidence>
<feature type="binding site" evidence="14">
    <location>
        <position position="66"/>
    </location>
    <ligand>
        <name>Na(+)</name>
        <dbReference type="ChEBI" id="CHEBI:29101"/>
        <label>1</label>
    </ligand>
</feature>
<dbReference type="SUPFAM" id="SSF161070">
    <property type="entry name" value="SNF-like"/>
    <property type="match status" value="1"/>
</dbReference>
<evidence type="ECO:0000256" key="9">
    <source>
        <dbReference type="ARBA" id="ARBA00022989"/>
    </source>
</evidence>
<keyword evidence="4" id="KW-1003">Cell membrane</keyword>
<dbReference type="EnsemblMetazoa" id="LLOJ008373-RA">
    <property type="protein sequence ID" value="LLOJ008373-PA"/>
    <property type="gene ID" value="LLOJ008373"/>
</dbReference>
<evidence type="ECO:0000256" key="1">
    <source>
        <dbReference type="ARBA" id="ARBA00004651"/>
    </source>
</evidence>
<dbReference type="PANTHER" id="PTHR11616:SF320">
    <property type="entry name" value="SODIUM-DEPENDENT NORADRENALINE TRANSPORTER"/>
    <property type="match status" value="1"/>
</dbReference>
<evidence type="ECO:0000256" key="14">
    <source>
        <dbReference type="PIRSR" id="PIRSR600175-1"/>
    </source>
</evidence>
<evidence type="ECO:0000256" key="13">
    <source>
        <dbReference type="ARBA" id="ARBA00023180"/>
    </source>
</evidence>
<keyword evidence="12 15" id="KW-1015">Disulfide bond</keyword>
<evidence type="ECO:0000256" key="5">
    <source>
        <dbReference type="ARBA" id="ARBA00022692"/>
    </source>
</evidence>
<keyword evidence="9 18" id="KW-1133">Transmembrane helix</keyword>
<evidence type="ECO:0000313" key="20">
    <source>
        <dbReference type="Proteomes" id="UP000092461"/>
    </source>
</evidence>
<reference evidence="19" key="1">
    <citation type="submission" date="2020-05" db="UniProtKB">
        <authorList>
            <consortium name="EnsemblMetazoa"/>
        </authorList>
    </citation>
    <scope>IDENTIFICATION</scope>
    <source>
        <strain evidence="19">Jacobina</strain>
    </source>
</reference>
<dbReference type="InterPro" id="IPR037272">
    <property type="entry name" value="SNS_sf"/>
</dbReference>
<evidence type="ECO:0000256" key="10">
    <source>
        <dbReference type="ARBA" id="ARBA00023053"/>
    </source>
</evidence>
<dbReference type="PROSITE" id="PS00754">
    <property type="entry name" value="NA_NEUROTRAN_SYMP_2"/>
    <property type="match status" value="1"/>
</dbReference>
<dbReference type="VEuPathDB" id="VectorBase:LLOJ008373"/>
<feature type="binding site" evidence="14">
    <location>
        <position position="67"/>
    </location>
    <ligand>
        <name>Na(+)</name>
        <dbReference type="ChEBI" id="CHEBI:29101"/>
        <label>1</label>
    </ligand>
</feature>
<accession>A0A1B0CU22</accession>
<dbReference type="AlphaFoldDB" id="A0A1B0CU22"/>
<feature type="binding site" evidence="14">
    <location>
        <position position="71"/>
    </location>
    <ligand>
        <name>Na(+)</name>
        <dbReference type="ChEBI" id="CHEBI:29101"/>
        <label>1</label>
    </ligand>
</feature>
<keyword evidence="5 16" id="KW-0812">Transmembrane</keyword>
<comment type="subcellular location">
    <subcellularLocation>
        <location evidence="1">Cell membrane</location>
        <topology evidence="1">Multi-pass membrane protein</topology>
    </subcellularLocation>
</comment>
<dbReference type="EMBL" id="AJWK01028331">
    <property type="status" value="NOT_ANNOTATED_CDS"/>
    <property type="molecule type" value="Genomic_DNA"/>
</dbReference>
<dbReference type="GO" id="GO:0051583">
    <property type="term" value="P:dopamine uptake involved in synaptic transmission"/>
    <property type="evidence" value="ECO:0007669"/>
    <property type="project" value="TreeGrafter"/>
</dbReference>
<keyword evidence="3 16" id="KW-0813">Transport</keyword>
<feature type="compositionally biased region" description="Polar residues" evidence="17">
    <location>
        <begin position="263"/>
        <end position="272"/>
    </location>
</feature>
<dbReference type="EMBL" id="AJWK01028329">
    <property type="status" value="NOT_ANNOTATED_CDS"/>
    <property type="molecule type" value="Genomic_DNA"/>
</dbReference>
<dbReference type="GO" id="GO:0015874">
    <property type="term" value="P:norepinephrine transport"/>
    <property type="evidence" value="ECO:0007669"/>
    <property type="project" value="TreeGrafter"/>
</dbReference>
<dbReference type="GO" id="GO:0046872">
    <property type="term" value="F:metal ion binding"/>
    <property type="evidence" value="ECO:0007669"/>
    <property type="project" value="UniProtKB-KW"/>
</dbReference>
<keyword evidence="13" id="KW-0325">Glycoprotein</keyword>
<evidence type="ECO:0000256" key="7">
    <source>
        <dbReference type="ARBA" id="ARBA00022775"/>
    </source>
</evidence>
<protein>
    <recommendedName>
        <fullName evidence="16">Transporter</fullName>
    </recommendedName>
</protein>
<dbReference type="GO" id="GO:0032809">
    <property type="term" value="C:neuronal cell body membrane"/>
    <property type="evidence" value="ECO:0007669"/>
    <property type="project" value="TreeGrafter"/>
</dbReference>
<keyword evidence="20" id="KW-1185">Reference proteome</keyword>
<sequence length="350" mass="39089">MGFTKSEENPETGVVADKDKEGVVLAMAPIGQVVKSRTPRNELTQTDERETWSGKVDFLLSVIGFAVDLANVWRFPYLVFKNGGGAFLVPYCIMLVVGGIPLFYMELALGQFNRKGAITCWGRLVPLFKGIGYAVVLIAFYVDFYYNVIIAWSLRFFFASFTDVLPWTSCNNAWNTERCREFDSNPDINYTLINETTPMPTTKFASAASEYFKNWLCGGLNRFLRGLLLQRDNCVVAEILLCLIHGRSAMDIMQQCLEHGKMSGTSITPSSTRPHRCQPPNSPQLPQSTSIATSWSSMRVMEFTIWALSNGRWHCASWPYTSSATSPCGRVSVHRGRLCGSPPSSPTLYS</sequence>
<organism evidence="19 20">
    <name type="scientific">Lutzomyia longipalpis</name>
    <name type="common">Sand fly</name>
    <dbReference type="NCBI Taxonomy" id="7200"/>
    <lineage>
        <taxon>Eukaryota</taxon>
        <taxon>Metazoa</taxon>
        <taxon>Ecdysozoa</taxon>
        <taxon>Arthropoda</taxon>
        <taxon>Hexapoda</taxon>
        <taxon>Insecta</taxon>
        <taxon>Pterygota</taxon>
        <taxon>Neoptera</taxon>
        <taxon>Endopterygota</taxon>
        <taxon>Diptera</taxon>
        <taxon>Nematocera</taxon>
        <taxon>Psychodoidea</taxon>
        <taxon>Psychodidae</taxon>
        <taxon>Lutzomyia</taxon>
        <taxon>Lutzomyia</taxon>
    </lineage>
</organism>
<dbReference type="Proteomes" id="UP000092461">
    <property type="component" value="Unassembled WGS sequence"/>
</dbReference>
<evidence type="ECO:0000256" key="17">
    <source>
        <dbReference type="SAM" id="MobiDB-lite"/>
    </source>
</evidence>
<keyword evidence="6 14" id="KW-0479">Metal-binding</keyword>
<dbReference type="EMBL" id="AJWK01028330">
    <property type="status" value="NOT_ANNOTATED_CDS"/>
    <property type="molecule type" value="Genomic_DNA"/>
</dbReference>
<feature type="transmembrane region" description="Helical" evidence="18">
    <location>
        <begin position="58"/>
        <end position="76"/>
    </location>
</feature>
<keyword evidence="7" id="KW-0532">Neurotransmitter transport</keyword>
<feature type="binding site" evidence="14">
    <location>
        <position position="64"/>
    </location>
    <ligand>
        <name>Na(+)</name>
        <dbReference type="ChEBI" id="CHEBI:29101"/>
        <label>1</label>
    </ligand>
</feature>
<feature type="region of interest" description="Disordered" evidence="17">
    <location>
        <begin position="263"/>
        <end position="289"/>
    </location>
</feature>
<dbReference type="VEuPathDB" id="VectorBase:LLONM1_002439"/>
<dbReference type="Pfam" id="PF00209">
    <property type="entry name" value="SNF"/>
    <property type="match status" value="1"/>
</dbReference>
<evidence type="ECO:0000256" key="11">
    <source>
        <dbReference type="ARBA" id="ARBA00023136"/>
    </source>
</evidence>
<dbReference type="EMBL" id="AJWK01028332">
    <property type="status" value="NOT_ANNOTATED_CDS"/>
    <property type="molecule type" value="Genomic_DNA"/>
</dbReference>
<dbReference type="PROSITE" id="PS50267">
    <property type="entry name" value="NA_NEUROTRAN_SYMP_3"/>
    <property type="match status" value="1"/>
</dbReference>
<keyword evidence="10 14" id="KW-0915">Sodium</keyword>
<evidence type="ECO:0000256" key="2">
    <source>
        <dbReference type="ARBA" id="ARBA00006459"/>
    </source>
</evidence>
<dbReference type="PANTHER" id="PTHR11616">
    <property type="entry name" value="SODIUM/CHLORIDE DEPENDENT TRANSPORTER"/>
    <property type="match status" value="1"/>
</dbReference>
<proteinExistence type="inferred from homology"/>
<dbReference type="PRINTS" id="PR00176">
    <property type="entry name" value="NANEUSMPORT"/>
</dbReference>
<dbReference type="GO" id="GO:0042734">
    <property type="term" value="C:presynaptic membrane"/>
    <property type="evidence" value="ECO:0007669"/>
    <property type="project" value="TreeGrafter"/>
</dbReference>
<evidence type="ECO:0000256" key="16">
    <source>
        <dbReference type="RuleBase" id="RU003732"/>
    </source>
</evidence>
<feature type="disulfide bond" evidence="15">
    <location>
        <begin position="170"/>
        <end position="179"/>
    </location>
</feature>
<evidence type="ECO:0000256" key="6">
    <source>
        <dbReference type="ARBA" id="ARBA00022723"/>
    </source>
</evidence>
<dbReference type="PROSITE" id="PS00610">
    <property type="entry name" value="NA_NEUROTRAN_SYMP_1"/>
    <property type="match status" value="1"/>
</dbReference>